<reference evidence="2 3" key="1">
    <citation type="journal article" date="2019" name="Nat. Ecol. Evol.">
        <title>Megaphylogeny resolves global patterns of mushroom evolution.</title>
        <authorList>
            <person name="Varga T."/>
            <person name="Krizsan K."/>
            <person name="Foldi C."/>
            <person name="Dima B."/>
            <person name="Sanchez-Garcia M."/>
            <person name="Sanchez-Ramirez S."/>
            <person name="Szollosi G.J."/>
            <person name="Szarkandi J.G."/>
            <person name="Papp V."/>
            <person name="Albert L."/>
            <person name="Andreopoulos W."/>
            <person name="Angelini C."/>
            <person name="Antonin V."/>
            <person name="Barry K.W."/>
            <person name="Bougher N.L."/>
            <person name="Buchanan P."/>
            <person name="Buyck B."/>
            <person name="Bense V."/>
            <person name="Catcheside P."/>
            <person name="Chovatia M."/>
            <person name="Cooper J."/>
            <person name="Damon W."/>
            <person name="Desjardin D."/>
            <person name="Finy P."/>
            <person name="Geml J."/>
            <person name="Haridas S."/>
            <person name="Hughes K."/>
            <person name="Justo A."/>
            <person name="Karasinski D."/>
            <person name="Kautmanova I."/>
            <person name="Kiss B."/>
            <person name="Kocsube S."/>
            <person name="Kotiranta H."/>
            <person name="LaButti K.M."/>
            <person name="Lechner B.E."/>
            <person name="Liimatainen K."/>
            <person name="Lipzen A."/>
            <person name="Lukacs Z."/>
            <person name="Mihaltcheva S."/>
            <person name="Morgado L.N."/>
            <person name="Niskanen T."/>
            <person name="Noordeloos M.E."/>
            <person name="Ohm R.A."/>
            <person name="Ortiz-Santana B."/>
            <person name="Ovrebo C."/>
            <person name="Racz N."/>
            <person name="Riley R."/>
            <person name="Savchenko A."/>
            <person name="Shiryaev A."/>
            <person name="Soop K."/>
            <person name="Spirin V."/>
            <person name="Szebenyi C."/>
            <person name="Tomsovsky M."/>
            <person name="Tulloss R.E."/>
            <person name="Uehling J."/>
            <person name="Grigoriev I.V."/>
            <person name="Vagvolgyi C."/>
            <person name="Papp T."/>
            <person name="Martin F.M."/>
            <person name="Miettinen O."/>
            <person name="Hibbett D.S."/>
            <person name="Nagy L.G."/>
        </authorList>
    </citation>
    <scope>NUCLEOTIDE SEQUENCE [LARGE SCALE GENOMIC DNA]</scope>
    <source>
        <strain evidence="2 3">CBS 309.79</strain>
    </source>
</reference>
<protein>
    <submittedName>
        <fullName evidence="2">Uncharacterized protein</fullName>
    </submittedName>
</protein>
<evidence type="ECO:0000313" key="2">
    <source>
        <dbReference type="EMBL" id="TFK98941.1"/>
    </source>
</evidence>
<feature type="compositionally biased region" description="Polar residues" evidence="1">
    <location>
        <begin position="7"/>
        <end position="28"/>
    </location>
</feature>
<feature type="compositionally biased region" description="Low complexity" evidence="1">
    <location>
        <begin position="197"/>
        <end position="210"/>
    </location>
</feature>
<sequence length="290" mass="30692">MAAYSAFFSSGLNASRSPSPVSIQNSSPSPIPTDEMGTSSGPSDATNINHPRSRSRSSSQSSVGKTLRKRKSSLTLGGVRPSVTAIKSPVRNAGNAFSKHMSAMSLSAVAAPNFTGAGGESTAKTRMRSGSLGGALRPRRARAAGSAPPYKAAFTDFDKTPTRSSLLDVPSLKHRPRSYQGTNPSSSPHPGMGSRGSSFQAYSSSMSQSYHLPATPGTCSPMRPDSPVHPPSSPNMMGMNVSMTTPEKRHMLSIPASGVQKLTTPERERWGRARAYSIENGYRISEDMEL</sequence>
<feature type="compositionally biased region" description="Polar residues" evidence="1">
    <location>
        <begin position="179"/>
        <end position="188"/>
    </location>
</feature>
<feature type="region of interest" description="Disordered" evidence="1">
    <location>
        <begin position="1"/>
        <end position="82"/>
    </location>
</feature>
<gene>
    <name evidence="2" type="ORF">BDV98DRAFT_657629</name>
</gene>
<evidence type="ECO:0000256" key="1">
    <source>
        <dbReference type="SAM" id="MobiDB-lite"/>
    </source>
</evidence>
<keyword evidence="3" id="KW-1185">Reference proteome</keyword>
<organism evidence="2 3">
    <name type="scientific">Pterulicium gracile</name>
    <dbReference type="NCBI Taxonomy" id="1884261"/>
    <lineage>
        <taxon>Eukaryota</taxon>
        <taxon>Fungi</taxon>
        <taxon>Dikarya</taxon>
        <taxon>Basidiomycota</taxon>
        <taxon>Agaricomycotina</taxon>
        <taxon>Agaricomycetes</taxon>
        <taxon>Agaricomycetidae</taxon>
        <taxon>Agaricales</taxon>
        <taxon>Pleurotineae</taxon>
        <taxon>Pterulaceae</taxon>
        <taxon>Pterulicium</taxon>
    </lineage>
</organism>
<dbReference type="AlphaFoldDB" id="A0A5C3QB36"/>
<feature type="compositionally biased region" description="Polar residues" evidence="1">
    <location>
        <begin position="36"/>
        <end position="50"/>
    </location>
</feature>
<accession>A0A5C3QB36</accession>
<dbReference type="Proteomes" id="UP000305067">
    <property type="component" value="Unassembled WGS sequence"/>
</dbReference>
<dbReference type="EMBL" id="ML178836">
    <property type="protein sequence ID" value="TFK98941.1"/>
    <property type="molecule type" value="Genomic_DNA"/>
</dbReference>
<name>A0A5C3QB36_9AGAR</name>
<feature type="region of interest" description="Disordered" evidence="1">
    <location>
        <begin position="117"/>
        <end position="238"/>
    </location>
</feature>
<proteinExistence type="predicted"/>
<evidence type="ECO:0000313" key="3">
    <source>
        <dbReference type="Proteomes" id="UP000305067"/>
    </source>
</evidence>